<protein>
    <recommendedName>
        <fullName evidence="3">Peptidase inhibitor I78 family protein</fullName>
    </recommendedName>
</protein>
<dbReference type="Pfam" id="PF11720">
    <property type="entry name" value="Inhibitor_I78"/>
    <property type="match status" value="1"/>
</dbReference>
<evidence type="ECO:0000313" key="1">
    <source>
        <dbReference type="EMBL" id="KFC77313.1"/>
    </source>
</evidence>
<accession>A0A085G0R8</accession>
<name>A0A085G0R8_EWIA3</name>
<comment type="caution">
    <text evidence="1">The sequence shown here is derived from an EMBL/GenBank/DDBJ whole genome shotgun (WGS) entry which is preliminary data.</text>
</comment>
<dbReference type="InterPro" id="IPR021719">
    <property type="entry name" value="Prot_inh_I78"/>
</dbReference>
<organism evidence="1 2">
    <name type="scientific">Ewingella americana (strain ATCC 33852 / DSM 4580 / CCUG 14506 / JCM 5911 / LMG 7869 / NCTC 12157 / CDC 1468-78)</name>
    <dbReference type="NCBI Taxonomy" id="910964"/>
    <lineage>
        <taxon>Bacteria</taxon>
        <taxon>Pseudomonadati</taxon>
        <taxon>Pseudomonadota</taxon>
        <taxon>Gammaproteobacteria</taxon>
        <taxon>Enterobacterales</taxon>
        <taxon>Yersiniaceae</taxon>
        <taxon>Ewingella</taxon>
    </lineage>
</organism>
<dbReference type="AlphaFoldDB" id="A0A085G0R8"/>
<reference evidence="1 2" key="1">
    <citation type="submission" date="2014-05" db="EMBL/GenBank/DDBJ databases">
        <title>ATOL: Assembling a taxonomically balanced genome-scale reconstruction of the evolutionary history of the Enterobacteriaceae.</title>
        <authorList>
            <person name="Plunkett G.III."/>
            <person name="Neeno-Eckwall E.C."/>
            <person name="Glasner J.D."/>
            <person name="Perna N.T."/>
        </authorList>
    </citation>
    <scope>NUCLEOTIDE SEQUENCE [LARGE SCALE GENOMIC DNA]</scope>
    <source>
        <strain evidence="1 2">ATCC 33852</strain>
    </source>
</reference>
<dbReference type="Gene3D" id="3.30.10.10">
    <property type="entry name" value="Trypsin Inhibitor V, subunit A"/>
    <property type="match status" value="1"/>
</dbReference>
<keyword evidence="2" id="KW-1185">Reference proteome</keyword>
<evidence type="ECO:0000313" key="2">
    <source>
        <dbReference type="Proteomes" id="UP000028640"/>
    </source>
</evidence>
<evidence type="ECO:0008006" key="3">
    <source>
        <dbReference type="Google" id="ProtNLM"/>
    </source>
</evidence>
<sequence>MRMSKFIGLIYFSNLESFIMKIKLLIVASLATFALTACQHQTDTAKQQNPVQQPDTCNAASFQYLIGKPASTLDGMRFAKPMRLITPGMGVTMDFNPERLNIMADEKGVITSMHCS</sequence>
<gene>
    <name evidence="1" type="ORF">GEAM_4439</name>
</gene>
<proteinExistence type="predicted"/>
<dbReference type="STRING" id="910964.GEAM_4439"/>
<dbReference type="EMBL" id="JMPJ01000076">
    <property type="protein sequence ID" value="KFC77313.1"/>
    <property type="molecule type" value="Genomic_DNA"/>
</dbReference>
<dbReference type="Proteomes" id="UP000028640">
    <property type="component" value="Unassembled WGS sequence"/>
</dbReference>